<dbReference type="RefSeq" id="WP_037974747.1">
    <property type="nucleotide sequence ID" value="NZ_JMKI01000009.1"/>
</dbReference>
<reference evidence="2 3" key="1">
    <citation type="submission" date="2014-04" db="EMBL/GenBank/DDBJ databases">
        <title>Draft Genome Sequence of Synergistes jonesii.</title>
        <authorList>
            <person name="Coil D.A."/>
            <person name="Eisen J.A."/>
            <person name="Holland-Moritz H.E."/>
        </authorList>
    </citation>
    <scope>NUCLEOTIDE SEQUENCE [LARGE SCALE GENOMIC DNA]</scope>
    <source>
        <strain evidence="2 3">78-1</strain>
    </source>
</reference>
<dbReference type="InterPro" id="IPR019734">
    <property type="entry name" value="TPR_rpt"/>
</dbReference>
<dbReference type="OrthoDB" id="6327at2"/>
<proteinExistence type="predicted"/>
<comment type="caution">
    <text evidence="2">The sequence shown here is derived from an EMBL/GenBank/DDBJ whole genome shotgun (WGS) entry which is preliminary data.</text>
</comment>
<dbReference type="SUPFAM" id="SSF48452">
    <property type="entry name" value="TPR-like"/>
    <property type="match status" value="1"/>
</dbReference>
<gene>
    <name evidence="2" type="ORF">EH55_13665</name>
</gene>
<feature type="repeat" description="TPR" evidence="1">
    <location>
        <begin position="68"/>
        <end position="101"/>
    </location>
</feature>
<evidence type="ECO:0000256" key="1">
    <source>
        <dbReference type="PROSITE-ProRule" id="PRU00339"/>
    </source>
</evidence>
<dbReference type="PROSITE" id="PS50005">
    <property type="entry name" value="TPR"/>
    <property type="match status" value="1"/>
</dbReference>
<keyword evidence="3" id="KW-1185">Reference proteome</keyword>
<dbReference type="AlphaFoldDB" id="A0A073ITT0"/>
<dbReference type="EMBL" id="JMKI01000009">
    <property type="protein sequence ID" value="KEJ92960.1"/>
    <property type="molecule type" value="Genomic_DNA"/>
</dbReference>
<keyword evidence="1" id="KW-0802">TPR repeat</keyword>
<dbReference type="Gene3D" id="1.25.40.10">
    <property type="entry name" value="Tetratricopeptide repeat domain"/>
    <property type="match status" value="1"/>
</dbReference>
<protein>
    <submittedName>
        <fullName evidence="2">Uncharacterized protein</fullName>
    </submittedName>
</protein>
<name>A0A073ITT0_9BACT</name>
<dbReference type="STRING" id="2754.EH55_13665"/>
<sequence>MKKNRGGTTTILVALIAIAAMAGTALLVVETLKRRSTEKGLAAFAEGDFPAAAEHLERAAKYSLRPDAPTLLNLARAQYALGEAEKAKASLQKAEEADPADAEAKYELGKIFIEEKNYGAAKKEIEALEALGTDEAKEYAQNLKETAQSGAVKGVIGDFLRKILPRGVPDMLKNALPGGGADE</sequence>
<evidence type="ECO:0000313" key="2">
    <source>
        <dbReference type="EMBL" id="KEJ92960.1"/>
    </source>
</evidence>
<dbReference type="GeneID" id="90982935"/>
<dbReference type="Pfam" id="PF13432">
    <property type="entry name" value="TPR_16"/>
    <property type="match status" value="2"/>
</dbReference>
<evidence type="ECO:0000313" key="3">
    <source>
        <dbReference type="Proteomes" id="UP000027665"/>
    </source>
</evidence>
<dbReference type="InterPro" id="IPR011990">
    <property type="entry name" value="TPR-like_helical_dom_sf"/>
</dbReference>
<organism evidence="2 3">
    <name type="scientific">Synergistes jonesii</name>
    <dbReference type="NCBI Taxonomy" id="2754"/>
    <lineage>
        <taxon>Bacteria</taxon>
        <taxon>Thermotogati</taxon>
        <taxon>Synergistota</taxon>
        <taxon>Synergistia</taxon>
        <taxon>Synergistales</taxon>
        <taxon>Synergistaceae</taxon>
        <taxon>Synergistes</taxon>
    </lineage>
</organism>
<accession>A0A073ITT0</accession>
<dbReference type="Proteomes" id="UP000027665">
    <property type="component" value="Unassembled WGS sequence"/>
</dbReference>